<dbReference type="GeneID" id="98140987"/>
<dbReference type="Gene3D" id="1.10.4080.10">
    <property type="entry name" value="ADP-ribosylation/Crystallin J1"/>
    <property type="match status" value="1"/>
</dbReference>
<dbReference type="PANTHER" id="PTHR16222">
    <property type="entry name" value="ADP-RIBOSYLGLYCOHYDROLASE"/>
    <property type="match status" value="1"/>
</dbReference>
<dbReference type="Pfam" id="PF03747">
    <property type="entry name" value="ADP_ribosyl_GH"/>
    <property type="match status" value="1"/>
</dbReference>
<accession>A0ABR4LHJ9</accession>
<sequence>MDRPRNLKFFDASPVSRDAVLDRLRGTIVGAALGDAIGLYTEFLSKSMCRTAYPEGKFQLVAPATRFLSDGHRLKFAQTGWTDDTDHSLLIVLSYLHGNGHLDPVDFAHRLQFWVEQGLRCLDRLPLGLGRTVGAVVCHPSFLTDPTATAYENWNKLNRNPAPNGSLMRTHPLGVICFDETVEETFRVATDFSRVTHADPRCIVSCCVATGLVRGLLRSEVLAEKDIDQMIESSLSWVGGWISAQNASSADTSKPRYPALDHEEFYKHVRAATLEDLQLDDSMKMGYVYKTLGAGVLLLRRALRRLDNADELQHAGGLFEELITELIMQGGDADTNATVAGSFLGALLGYNTQPGKWKDGLMHGGWLLRKCDALAAVVGIYAFDQPYDGRADPDTGLEGGKPRLTKEELMQREKGFMERYLTNLKRDADKRATKSSGWLGKLFGR</sequence>
<evidence type="ECO:0000313" key="2">
    <source>
        <dbReference type="Proteomes" id="UP001610432"/>
    </source>
</evidence>
<dbReference type="InterPro" id="IPR036705">
    <property type="entry name" value="Ribosyl_crysJ1_sf"/>
</dbReference>
<gene>
    <name evidence="1" type="ORF">BJX67DRAFT_229851</name>
</gene>
<dbReference type="SUPFAM" id="SSF101478">
    <property type="entry name" value="ADP-ribosylglycohydrolase"/>
    <property type="match status" value="1"/>
</dbReference>
<proteinExistence type="predicted"/>
<keyword evidence="2" id="KW-1185">Reference proteome</keyword>
<organism evidence="1 2">
    <name type="scientific">Aspergillus lucknowensis</name>
    <dbReference type="NCBI Taxonomy" id="176173"/>
    <lineage>
        <taxon>Eukaryota</taxon>
        <taxon>Fungi</taxon>
        <taxon>Dikarya</taxon>
        <taxon>Ascomycota</taxon>
        <taxon>Pezizomycotina</taxon>
        <taxon>Eurotiomycetes</taxon>
        <taxon>Eurotiomycetidae</taxon>
        <taxon>Eurotiales</taxon>
        <taxon>Aspergillaceae</taxon>
        <taxon>Aspergillus</taxon>
        <taxon>Aspergillus subgen. Nidulantes</taxon>
    </lineage>
</organism>
<dbReference type="PANTHER" id="PTHR16222:SF28">
    <property type="entry name" value="ADP-RIBOSYLGLYCOHYDROLASE"/>
    <property type="match status" value="1"/>
</dbReference>
<comment type="caution">
    <text evidence="1">The sequence shown here is derived from an EMBL/GenBank/DDBJ whole genome shotgun (WGS) entry which is preliminary data.</text>
</comment>
<dbReference type="EMBL" id="JBFXLQ010000045">
    <property type="protein sequence ID" value="KAL2864023.1"/>
    <property type="molecule type" value="Genomic_DNA"/>
</dbReference>
<evidence type="ECO:0000313" key="1">
    <source>
        <dbReference type="EMBL" id="KAL2864023.1"/>
    </source>
</evidence>
<dbReference type="RefSeq" id="XP_070883002.1">
    <property type="nucleotide sequence ID" value="XM_071025915.1"/>
</dbReference>
<dbReference type="InterPro" id="IPR050792">
    <property type="entry name" value="ADP-ribosylglycohydrolase"/>
</dbReference>
<protein>
    <submittedName>
        <fullName evidence="1">ADP-ribosylglycohydrolase-domain-containing protein</fullName>
    </submittedName>
</protein>
<name>A0ABR4LHJ9_9EURO</name>
<dbReference type="InterPro" id="IPR005502">
    <property type="entry name" value="Ribosyl_crysJ1"/>
</dbReference>
<reference evidence="1 2" key="1">
    <citation type="submission" date="2024-07" db="EMBL/GenBank/DDBJ databases">
        <title>Section-level genome sequencing and comparative genomics of Aspergillus sections Usti and Cavernicolus.</title>
        <authorList>
            <consortium name="Lawrence Berkeley National Laboratory"/>
            <person name="Nybo J.L."/>
            <person name="Vesth T.C."/>
            <person name="Theobald S."/>
            <person name="Frisvad J.C."/>
            <person name="Larsen T.O."/>
            <person name="Kjaerboelling I."/>
            <person name="Rothschild-Mancinelli K."/>
            <person name="Lyhne E.K."/>
            <person name="Kogle M.E."/>
            <person name="Barry K."/>
            <person name="Clum A."/>
            <person name="Na H."/>
            <person name="Ledsgaard L."/>
            <person name="Lin J."/>
            <person name="Lipzen A."/>
            <person name="Kuo A."/>
            <person name="Riley R."/>
            <person name="Mondo S."/>
            <person name="Labutti K."/>
            <person name="Haridas S."/>
            <person name="Pangalinan J."/>
            <person name="Salamov A.A."/>
            <person name="Simmons B.A."/>
            <person name="Magnuson J.K."/>
            <person name="Chen J."/>
            <person name="Drula E."/>
            <person name="Henrissat B."/>
            <person name="Wiebenga A."/>
            <person name="Lubbers R.J."/>
            <person name="Gomes A.C."/>
            <person name="Macurrencykelacurrency M.R."/>
            <person name="Stajich J."/>
            <person name="Grigoriev I.V."/>
            <person name="Mortensen U.H."/>
            <person name="De Vries R.P."/>
            <person name="Baker S.E."/>
            <person name="Andersen M.R."/>
        </authorList>
    </citation>
    <scope>NUCLEOTIDE SEQUENCE [LARGE SCALE GENOMIC DNA]</scope>
    <source>
        <strain evidence="1 2">CBS 449.75</strain>
    </source>
</reference>
<dbReference type="Proteomes" id="UP001610432">
    <property type="component" value="Unassembled WGS sequence"/>
</dbReference>